<dbReference type="Pfam" id="PF13472">
    <property type="entry name" value="Lipase_GDSL_2"/>
    <property type="match status" value="1"/>
</dbReference>
<dbReference type="InterPro" id="IPR036514">
    <property type="entry name" value="SGNH_hydro_sf"/>
</dbReference>
<keyword evidence="1" id="KW-0732">Signal</keyword>
<dbReference type="PANTHER" id="PTHR30383">
    <property type="entry name" value="THIOESTERASE 1/PROTEASE 1/LYSOPHOSPHOLIPASE L1"/>
    <property type="match status" value="1"/>
</dbReference>
<feature type="domain" description="SGNH hydrolase-type esterase" evidence="2">
    <location>
        <begin position="68"/>
        <end position="252"/>
    </location>
</feature>
<evidence type="ECO:0000313" key="4">
    <source>
        <dbReference type="Proteomes" id="UP000248918"/>
    </source>
</evidence>
<evidence type="ECO:0000313" key="3">
    <source>
        <dbReference type="EMBL" id="RAS37381.1"/>
    </source>
</evidence>
<feature type="signal peptide" evidence="1">
    <location>
        <begin position="1"/>
        <end position="42"/>
    </location>
</feature>
<accession>A0A329CUQ9</accession>
<sequence>MRRHAGFAASAWTSMRTRMWIPMRPWSTAATLACFVTLSAHAGRADAAQASSTTLPANTAQTQVLIEAYGDSTTLGITCRDGHCGPQARNAVAYLQDDLQARVGERVLVTNYGVGGTMATQLRDGTGNRRAGPTAGLPWQARLAASPAQIVLINYGINEVMHNQTPEQFYAAETALVTSARALGKQPVLQTSNPMPDDRLNARLDAMVAMTRRVAAEQQVPLVDQYAYVSRLPDWKTLMSDGAHPKPDLYRLKAEQDCRVVEPMVRRLLDGTR</sequence>
<name>A0A329CUQ9_9BURK</name>
<evidence type="ECO:0000259" key="2">
    <source>
        <dbReference type="Pfam" id="PF13472"/>
    </source>
</evidence>
<proteinExistence type="predicted"/>
<organism evidence="3 4">
    <name type="scientific">Paraburkholderia bryophila</name>
    <dbReference type="NCBI Taxonomy" id="420952"/>
    <lineage>
        <taxon>Bacteria</taxon>
        <taxon>Pseudomonadati</taxon>
        <taxon>Pseudomonadota</taxon>
        <taxon>Betaproteobacteria</taxon>
        <taxon>Burkholderiales</taxon>
        <taxon>Burkholderiaceae</taxon>
        <taxon>Paraburkholderia</taxon>
    </lineage>
</organism>
<evidence type="ECO:0000256" key="1">
    <source>
        <dbReference type="SAM" id="SignalP"/>
    </source>
</evidence>
<dbReference type="Gene3D" id="3.40.50.1110">
    <property type="entry name" value="SGNH hydrolase"/>
    <property type="match status" value="1"/>
</dbReference>
<dbReference type="STRING" id="1169143.GCA_000383275_00951"/>
<protein>
    <submittedName>
        <fullName evidence="3">Lysophospholipase L1-like esterase</fullName>
    </submittedName>
</protein>
<dbReference type="CDD" id="cd00229">
    <property type="entry name" value="SGNH_hydrolase"/>
    <property type="match status" value="1"/>
</dbReference>
<reference evidence="3 4" key="1">
    <citation type="submission" date="2018-06" db="EMBL/GenBank/DDBJ databases">
        <title>Genomic Encyclopedia of Type Strains, Phase III (KMG-III): the genomes of soil and plant-associated and newly described type strains.</title>
        <authorList>
            <person name="Whitman W."/>
        </authorList>
    </citation>
    <scope>NUCLEOTIDE SEQUENCE [LARGE SCALE GENOMIC DNA]</scope>
    <source>
        <strain evidence="3 4">LMG 23644</strain>
    </source>
</reference>
<dbReference type="GO" id="GO:0016788">
    <property type="term" value="F:hydrolase activity, acting on ester bonds"/>
    <property type="evidence" value="ECO:0007669"/>
    <property type="project" value="UniProtKB-ARBA"/>
</dbReference>
<dbReference type="AlphaFoldDB" id="A0A329CUQ9"/>
<dbReference type="SUPFAM" id="SSF52266">
    <property type="entry name" value="SGNH hydrolase"/>
    <property type="match status" value="1"/>
</dbReference>
<dbReference type="Proteomes" id="UP000248918">
    <property type="component" value="Unassembled WGS sequence"/>
</dbReference>
<feature type="chain" id="PRO_5016427670" evidence="1">
    <location>
        <begin position="43"/>
        <end position="273"/>
    </location>
</feature>
<dbReference type="EMBL" id="QLTK01000003">
    <property type="protein sequence ID" value="RAS37381.1"/>
    <property type="molecule type" value="Genomic_DNA"/>
</dbReference>
<comment type="caution">
    <text evidence="3">The sequence shown here is derived from an EMBL/GenBank/DDBJ whole genome shotgun (WGS) entry which is preliminary data.</text>
</comment>
<dbReference type="InterPro" id="IPR051532">
    <property type="entry name" value="Ester_Hydrolysis_Enzymes"/>
</dbReference>
<gene>
    <name evidence="3" type="ORF">BX591_103235</name>
</gene>
<dbReference type="InterPro" id="IPR013830">
    <property type="entry name" value="SGNH_hydro"/>
</dbReference>